<comment type="similarity">
    <text evidence="1">Belongs to the cytochrome P450 family.</text>
</comment>
<keyword evidence="6" id="KW-0503">Monooxygenase</keyword>
<keyword evidence="2" id="KW-0349">Heme</keyword>
<dbReference type="PRINTS" id="PR00359">
    <property type="entry name" value="BP450"/>
</dbReference>
<accession>A0A6L7GV36</accession>
<gene>
    <name evidence="7" type="ORF">GIY30_21105</name>
</gene>
<dbReference type="SUPFAM" id="SSF48264">
    <property type="entry name" value="Cytochrome P450"/>
    <property type="match status" value="1"/>
</dbReference>
<dbReference type="GO" id="GO:0005506">
    <property type="term" value="F:iron ion binding"/>
    <property type="evidence" value="ECO:0007669"/>
    <property type="project" value="InterPro"/>
</dbReference>
<dbReference type="GO" id="GO:0020037">
    <property type="term" value="F:heme binding"/>
    <property type="evidence" value="ECO:0007669"/>
    <property type="project" value="InterPro"/>
</dbReference>
<evidence type="ECO:0000256" key="3">
    <source>
        <dbReference type="ARBA" id="ARBA00022723"/>
    </source>
</evidence>
<dbReference type="InterPro" id="IPR002397">
    <property type="entry name" value="Cyt_P450_B"/>
</dbReference>
<evidence type="ECO:0000256" key="4">
    <source>
        <dbReference type="ARBA" id="ARBA00023002"/>
    </source>
</evidence>
<dbReference type="GO" id="GO:0016705">
    <property type="term" value="F:oxidoreductase activity, acting on paired donors, with incorporation or reduction of molecular oxygen"/>
    <property type="evidence" value="ECO:0007669"/>
    <property type="project" value="InterPro"/>
</dbReference>
<protein>
    <submittedName>
        <fullName evidence="7">Cytochrome P450</fullName>
    </submittedName>
</protein>
<name>A0A6L7GV36_9ACTN</name>
<evidence type="ECO:0000313" key="7">
    <source>
        <dbReference type="EMBL" id="MXP23839.1"/>
    </source>
</evidence>
<evidence type="ECO:0000256" key="2">
    <source>
        <dbReference type="ARBA" id="ARBA00022617"/>
    </source>
</evidence>
<sequence length="412" mass="46198">MPTTHTEGDRAKAAIDIRPFGEMPRTRDHLPWTDPQLRRDPYPFYAHAQTHAPVSRDEDGTVVLTKYADLMHYGRLPSVLIAPEWDKAGAWSVLSDMALGHDEPDHTRLKRLTSNWFTPKRVRQWVAITASVTDEILDRIGADGLIDGSSLAVEATHRTICRVLQVTEDGFDDVRHYMRMAMPILSAVAGPEDFEACEQAHVYLQGRVRELLEHARENPGDGLIHELVETEQRGDITAAETLATALFFYTVGHMDASYLISSGLQLFAEQPAVFDAFRTNPDVRQNIVSELVRYDAPEPVVTRATSEDLDIGGFEVPAGSTLRLMLGAANRDPDVYDDPQKFDYTRPPAQSRSLTFSLGSHSCQGRLLAEAEIKTVWERIALRYSQIKVASAPEMMLTDASRHFITQPLRFT</sequence>
<organism evidence="7 8">
    <name type="scientific">Gordonia mangrovi</name>
    <dbReference type="NCBI Taxonomy" id="2665643"/>
    <lineage>
        <taxon>Bacteria</taxon>
        <taxon>Bacillati</taxon>
        <taxon>Actinomycetota</taxon>
        <taxon>Actinomycetes</taxon>
        <taxon>Mycobacteriales</taxon>
        <taxon>Gordoniaceae</taxon>
        <taxon>Gordonia</taxon>
    </lineage>
</organism>
<dbReference type="PANTHER" id="PTHR46696">
    <property type="entry name" value="P450, PUTATIVE (EUROFUNG)-RELATED"/>
    <property type="match status" value="1"/>
</dbReference>
<evidence type="ECO:0000256" key="6">
    <source>
        <dbReference type="ARBA" id="ARBA00023033"/>
    </source>
</evidence>
<keyword evidence="8" id="KW-1185">Reference proteome</keyword>
<keyword evidence="4" id="KW-0560">Oxidoreductase</keyword>
<dbReference type="Gene3D" id="1.10.630.10">
    <property type="entry name" value="Cytochrome P450"/>
    <property type="match status" value="1"/>
</dbReference>
<dbReference type="AlphaFoldDB" id="A0A6L7GV36"/>
<keyword evidence="5" id="KW-0408">Iron</keyword>
<dbReference type="InterPro" id="IPR036396">
    <property type="entry name" value="Cyt_P450_sf"/>
</dbReference>
<reference evidence="7 8" key="1">
    <citation type="submission" date="2019-11" db="EMBL/GenBank/DDBJ databases">
        <title>Gordonia sp. nov., a novel actinobacterium isolated from mangrove soil in Hainan.</title>
        <authorList>
            <person name="Huang X."/>
            <person name="Xie Y."/>
            <person name="Chu X."/>
            <person name="Xiao K."/>
        </authorList>
    </citation>
    <scope>NUCLEOTIDE SEQUENCE [LARGE SCALE GENOMIC DNA]</scope>
    <source>
        <strain evidence="7 8">HNM0687</strain>
    </source>
</reference>
<dbReference type="EMBL" id="WMBR01000007">
    <property type="protein sequence ID" value="MXP23839.1"/>
    <property type="molecule type" value="Genomic_DNA"/>
</dbReference>
<evidence type="ECO:0000256" key="5">
    <source>
        <dbReference type="ARBA" id="ARBA00023004"/>
    </source>
</evidence>
<dbReference type="InterPro" id="IPR001128">
    <property type="entry name" value="Cyt_P450"/>
</dbReference>
<dbReference type="PANTHER" id="PTHR46696:SF1">
    <property type="entry name" value="CYTOCHROME P450 YJIB-RELATED"/>
    <property type="match status" value="1"/>
</dbReference>
<keyword evidence="3" id="KW-0479">Metal-binding</keyword>
<dbReference type="Pfam" id="PF00067">
    <property type="entry name" value="p450"/>
    <property type="match status" value="1"/>
</dbReference>
<dbReference type="GO" id="GO:0004497">
    <property type="term" value="F:monooxygenase activity"/>
    <property type="evidence" value="ECO:0007669"/>
    <property type="project" value="UniProtKB-KW"/>
</dbReference>
<proteinExistence type="inferred from homology"/>
<evidence type="ECO:0000313" key="8">
    <source>
        <dbReference type="Proteomes" id="UP000475545"/>
    </source>
</evidence>
<dbReference type="Proteomes" id="UP000475545">
    <property type="component" value="Unassembled WGS sequence"/>
</dbReference>
<comment type="caution">
    <text evidence="7">The sequence shown here is derived from an EMBL/GenBank/DDBJ whole genome shotgun (WGS) entry which is preliminary data.</text>
</comment>
<evidence type="ECO:0000256" key="1">
    <source>
        <dbReference type="ARBA" id="ARBA00010617"/>
    </source>
</evidence>